<reference evidence="2" key="1">
    <citation type="submission" date="2020-06" db="EMBL/GenBank/DDBJ databases">
        <title>WGS assembly of Ceratodon purpureus strain R40.</title>
        <authorList>
            <person name="Carey S.B."/>
            <person name="Jenkins J."/>
            <person name="Shu S."/>
            <person name="Lovell J.T."/>
            <person name="Sreedasyam A."/>
            <person name="Maumus F."/>
            <person name="Tiley G.P."/>
            <person name="Fernandez-Pozo N."/>
            <person name="Barry K."/>
            <person name="Chen C."/>
            <person name="Wang M."/>
            <person name="Lipzen A."/>
            <person name="Daum C."/>
            <person name="Saski C.A."/>
            <person name="Payton A.C."/>
            <person name="Mcbreen J.C."/>
            <person name="Conrad R.E."/>
            <person name="Kollar L.M."/>
            <person name="Olsson S."/>
            <person name="Huttunen S."/>
            <person name="Landis J.B."/>
            <person name="Wickett N.J."/>
            <person name="Johnson M.G."/>
            <person name="Rensing S.A."/>
            <person name="Grimwood J."/>
            <person name="Schmutz J."/>
            <person name="Mcdaniel S.F."/>
        </authorList>
    </citation>
    <scope>NUCLEOTIDE SEQUENCE</scope>
    <source>
        <strain evidence="2">R40</strain>
    </source>
</reference>
<dbReference type="EMBL" id="CM026422">
    <property type="protein sequence ID" value="KAG0588983.1"/>
    <property type="molecule type" value="Genomic_DNA"/>
</dbReference>
<keyword evidence="1" id="KW-1133">Transmembrane helix</keyword>
<name>A0A8T0J2Q2_CERPU</name>
<comment type="caution">
    <text evidence="2">The sequence shown here is derived from an EMBL/GenBank/DDBJ whole genome shotgun (WGS) entry which is preliminary data.</text>
</comment>
<dbReference type="Proteomes" id="UP000822688">
    <property type="component" value="Chromosome 2"/>
</dbReference>
<evidence type="ECO:0008006" key="4">
    <source>
        <dbReference type="Google" id="ProtNLM"/>
    </source>
</evidence>
<feature type="transmembrane region" description="Helical" evidence="1">
    <location>
        <begin position="84"/>
        <end position="103"/>
    </location>
</feature>
<sequence length="138" mass="15625">MSTYDFSGVCSLEVSISKQLDTILGQFFRASAFCCVCDGMLWFMLYFVVLDFGFSRTLIILLISRSESNLMFSLYSLFRSQWHLTLKTFCVGKGLIFCIWILGLLSCGLYVKSMAAMVIATIGEFQERGRSLGRLRSV</sequence>
<evidence type="ECO:0000313" key="3">
    <source>
        <dbReference type="Proteomes" id="UP000822688"/>
    </source>
</evidence>
<protein>
    <recommendedName>
        <fullName evidence="4">Transmembrane protein</fullName>
    </recommendedName>
</protein>
<keyword evidence="1" id="KW-0472">Membrane</keyword>
<keyword evidence="3" id="KW-1185">Reference proteome</keyword>
<keyword evidence="1" id="KW-0812">Transmembrane</keyword>
<proteinExistence type="predicted"/>
<evidence type="ECO:0000256" key="1">
    <source>
        <dbReference type="SAM" id="Phobius"/>
    </source>
</evidence>
<feature type="transmembrane region" description="Helical" evidence="1">
    <location>
        <begin position="41"/>
        <end position="63"/>
    </location>
</feature>
<organism evidence="2 3">
    <name type="scientific">Ceratodon purpureus</name>
    <name type="common">Fire moss</name>
    <name type="synonym">Dicranum purpureum</name>
    <dbReference type="NCBI Taxonomy" id="3225"/>
    <lineage>
        <taxon>Eukaryota</taxon>
        <taxon>Viridiplantae</taxon>
        <taxon>Streptophyta</taxon>
        <taxon>Embryophyta</taxon>
        <taxon>Bryophyta</taxon>
        <taxon>Bryophytina</taxon>
        <taxon>Bryopsida</taxon>
        <taxon>Dicranidae</taxon>
        <taxon>Pseudoditrichales</taxon>
        <taxon>Ditrichaceae</taxon>
        <taxon>Ceratodon</taxon>
    </lineage>
</organism>
<gene>
    <name evidence="2" type="ORF">KC19_2G282800</name>
</gene>
<accession>A0A8T0J2Q2</accession>
<dbReference type="AlphaFoldDB" id="A0A8T0J2Q2"/>
<evidence type="ECO:0000313" key="2">
    <source>
        <dbReference type="EMBL" id="KAG0588983.1"/>
    </source>
</evidence>